<dbReference type="Proteomes" id="UP000295709">
    <property type="component" value="Unassembled WGS sequence"/>
</dbReference>
<dbReference type="Proteomes" id="UP000269375">
    <property type="component" value="Unassembled WGS sequence"/>
</dbReference>
<dbReference type="Gene3D" id="1.10.30.50">
    <property type="match status" value="1"/>
</dbReference>
<protein>
    <submittedName>
        <fullName evidence="1">Uncharacterized protein</fullName>
    </submittedName>
</protein>
<dbReference type="RefSeq" id="WP_123261235.1">
    <property type="nucleotide sequence ID" value="NZ_RJTX01000001.1"/>
</dbReference>
<name>A0A3N0W383_9FLAO</name>
<dbReference type="AlphaFoldDB" id="A0A3N0W383"/>
<organism evidence="1 3">
    <name type="scientific">Chryseobacterium daecheongense</name>
    <dbReference type="NCBI Taxonomy" id="192389"/>
    <lineage>
        <taxon>Bacteria</taxon>
        <taxon>Pseudomonadati</taxon>
        <taxon>Bacteroidota</taxon>
        <taxon>Flavobacteriia</taxon>
        <taxon>Flavobacteriales</taxon>
        <taxon>Weeksellaceae</taxon>
        <taxon>Chryseobacterium group</taxon>
        <taxon>Chryseobacterium</taxon>
    </lineage>
</organism>
<reference evidence="2 4" key="2">
    <citation type="submission" date="2019-03" db="EMBL/GenBank/DDBJ databases">
        <title>Genomic Encyclopedia of Archaeal and Bacterial Type Strains, Phase II (KMG-II): from individual species to whole genera.</title>
        <authorList>
            <person name="Goeker M."/>
        </authorList>
    </citation>
    <scope>NUCLEOTIDE SEQUENCE [LARGE SCALE GENOMIC DNA]</scope>
    <source>
        <strain evidence="2 4">DSM 15235</strain>
    </source>
</reference>
<dbReference type="OrthoDB" id="9816185at2"/>
<proteinExistence type="predicted"/>
<sequence length="382" mass="44588">MIKIVHPNLDKIAQDYFEDIKDKCIERAIYLRKNLEVIFNGRPHIDLKNDSLNGNSKKSLSNVFLENNKLTNQNHYNRVIQGNCFAWVGTYQNALELITDYLNDEDNLKELILCSPENAIQIETDIKHHIGVNNAGYSVISTIINKIIDYSLFNDFAYGISGELGYNTCPYCNRSYIHTIIDKHRKGLIRPTFDHFFSQTDHPLLALSFYNLIPSCYYCNSNLKGDKVMELGTHLHPYLEDFGNDIKFHILIKDNKPDKSHPENYHLFLETELEDFQPKFQKTFFSKTSGHDEHRGNINLFKLNEIYNAHKDIVGELIVKCDSLSMSYADSLKGFFPLLKTNKAEFYRFYFSNYFYESDFHKRPLAKMSKDIVSKTLPYFLE</sequence>
<gene>
    <name evidence="2" type="ORF">BCF50_1356</name>
    <name evidence="1" type="ORF">EGI05_01100</name>
</gene>
<evidence type="ECO:0000313" key="2">
    <source>
        <dbReference type="EMBL" id="TDX95574.1"/>
    </source>
</evidence>
<evidence type="ECO:0000313" key="1">
    <source>
        <dbReference type="EMBL" id="ROH99521.1"/>
    </source>
</evidence>
<evidence type="ECO:0000313" key="4">
    <source>
        <dbReference type="Proteomes" id="UP000295709"/>
    </source>
</evidence>
<reference evidence="1 3" key="1">
    <citation type="submission" date="2018-11" db="EMBL/GenBank/DDBJ databases">
        <title>Proposal to divide the Flavobacteriaceae and reorganize its genera based on Amino Acid Identity values calculated from whole genome sequences.</title>
        <authorList>
            <person name="Nicholson A.C."/>
            <person name="Gulvik C.A."/>
            <person name="Whitney A.M."/>
            <person name="Humrighouse B.W."/>
            <person name="Bell M."/>
            <person name="Holmes B."/>
            <person name="Steigerwalt A."/>
            <person name="Villarma A."/>
            <person name="Sheth M."/>
            <person name="Batra D."/>
            <person name="Pryor J."/>
            <person name="Bernardet J.-F."/>
            <person name="Hugo C."/>
            <person name="Kampfer P."/>
            <person name="Newman J."/>
            <person name="Mcquiston J.R."/>
        </authorList>
    </citation>
    <scope>NUCLEOTIDE SEQUENCE [LARGE SCALE GENOMIC DNA]</scope>
    <source>
        <strain evidence="1 3">DSM 15235</strain>
    </source>
</reference>
<dbReference type="EMBL" id="RJTX01000001">
    <property type="protein sequence ID" value="ROH99521.1"/>
    <property type="molecule type" value="Genomic_DNA"/>
</dbReference>
<keyword evidence="4" id="KW-1185">Reference proteome</keyword>
<comment type="caution">
    <text evidence="1">The sequence shown here is derived from an EMBL/GenBank/DDBJ whole genome shotgun (WGS) entry which is preliminary data.</text>
</comment>
<accession>A0A3N0W383</accession>
<evidence type="ECO:0000313" key="3">
    <source>
        <dbReference type="Proteomes" id="UP000269375"/>
    </source>
</evidence>
<dbReference type="EMBL" id="SOQW01000001">
    <property type="protein sequence ID" value="TDX95574.1"/>
    <property type="molecule type" value="Genomic_DNA"/>
</dbReference>